<feature type="region of interest" description="Disordered" evidence="1">
    <location>
        <begin position="38"/>
        <end position="62"/>
    </location>
</feature>
<feature type="compositionally biased region" description="Polar residues" evidence="1">
    <location>
        <begin position="43"/>
        <end position="53"/>
    </location>
</feature>
<dbReference type="Proteomes" id="UP000053766">
    <property type="component" value="Unassembled WGS sequence"/>
</dbReference>
<dbReference type="AlphaFoldDB" id="A0A0D8XNR0"/>
<dbReference type="STRING" id="29172.A0A0D8XNR0"/>
<accession>A0A0D8XNR0</accession>
<dbReference type="EMBL" id="KN716361">
    <property type="protein sequence ID" value="KJH46263.1"/>
    <property type="molecule type" value="Genomic_DNA"/>
</dbReference>
<evidence type="ECO:0000313" key="3">
    <source>
        <dbReference type="Proteomes" id="UP000053766"/>
    </source>
</evidence>
<proteinExistence type="predicted"/>
<organism evidence="2 3">
    <name type="scientific">Dictyocaulus viviparus</name>
    <name type="common">Bovine lungworm</name>
    <dbReference type="NCBI Taxonomy" id="29172"/>
    <lineage>
        <taxon>Eukaryota</taxon>
        <taxon>Metazoa</taxon>
        <taxon>Ecdysozoa</taxon>
        <taxon>Nematoda</taxon>
        <taxon>Chromadorea</taxon>
        <taxon>Rhabditida</taxon>
        <taxon>Rhabditina</taxon>
        <taxon>Rhabditomorpha</taxon>
        <taxon>Strongyloidea</taxon>
        <taxon>Metastrongylidae</taxon>
        <taxon>Dictyocaulus</taxon>
    </lineage>
</organism>
<sequence length="142" mass="16153">MLYGKKTVKIIEPIQGVKVADVVWNELYQDMMDRLSESDRQSVRSLNSPPESARQQDTRSLRSLNLIGEGNVEEIARDLSSCHLSSISTAKVDDVHQQQEAPIQMSSFTLASTSAFPKTVLRDKSKSRKRKRWRLSFNKDVT</sequence>
<evidence type="ECO:0000313" key="2">
    <source>
        <dbReference type="EMBL" id="KJH46263.1"/>
    </source>
</evidence>
<keyword evidence="3" id="KW-1185">Reference proteome</keyword>
<gene>
    <name evidence="2" type="ORF">DICVIV_07650</name>
</gene>
<reference evidence="3" key="2">
    <citation type="journal article" date="2016" name="Sci. Rep.">
        <title>Dictyocaulus viviparus genome, variome and transcriptome elucidate lungworm biology and support future intervention.</title>
        <authorList>
            <person name="McNulty S.N."/>
            <person name="Strube C."/>
            <person name="Rosa B.A."/>
            <person name="Martin J.C."/>
            <person name="Tyagi R."/>
            <person name="Choi Y.J."/>
            <person name="Wang Q."/>
            <person name="Hallsworth Pepin K."/>
            <person name="Zhang X."/>
            <person name="Ozersky P."/>
            <person name="Wilson R.K."/>
            <person name="Sternberg P.W."/>
            <person name="Gasser R.B."/>
            <person name="Mitreva M."/>
        </authorList>
    </citation>
    <scope>NUCLEOTIDE SEQUENCE [LARGE SCALE GENOMIC DNA]</scope>
    <source>
        <strain evidence="3">HannoverDv2000</strain>
    </source>
</reference>
<name>A0A0D8XNR0_DICVI</name>
<reference evidence="2 3" key="1">
    <citation type="submission" date="2013-11" db="EMBL/GenBank/DDBJ databases">
        <title>Draft genome of the bovine lungworm Dictyocaulus viviparus.</title>
        <authorList>
            <person name="Mitreva M."/>
        </authorList>
    </citation>
    <scope>NUCLEOTIDE SEQUENCE [LARGE SCALE GENOMIC DNA]</scope>
    <source>
        <strain evidence="2 3">HannoverDv2000</strain>
    </source>
</reference>
<dbReference type="OrthoDB" id="285418at2759"/>
<evidence type="ECO:0000256" key="1">
    <source>
        <dbReference type="SAM" id="MobiDB-lite"/>
    </source>
</evidence>
<protein>
    <submittedName>
        <fullName evidence="2">Uncharacterized protein</fullName>
    </submittedName>
</protein>